<dbReference type="Proteomes" id="UP000195402">
    <property type="component" value="Unassembled WGS sequence"/>
</dbReference>
<dbReference type="InParanoid" id="A0A200QE42"/>
<evidence type="ECO:0000313" key="2">
    <source>
        <dbReference type="Proteomes" id="UP000195402"/>
    </source>
</evidence>
<name>A0A200QE42_MACCD</name>
<protein>
    <submittedName>
        <fullName evidence="1">Uncharacterized protein</fullName>
    </submittedName>
</protein>
<accession>A0A200QE42</accession>
<evidence type="ECO:0000313" key="1">
    <source>
        <dbReference type="EMBL" id="OVA08667.1"/>
    </source>
</evidence>
<gene>
    <name evidence="1" type="ORF">BVC80_1611g18</name>
</gene>
<sequence>MQRLEMLEHTEYFCGCSSSQPYIKHTAWTVSSISLAPTPADPGRLPVIFSGDATDLMIQASPNGSPDDNAVDP</sequence>
<proteinExistence type="predicted"/>
<dbReference type="EMBL" id="MVGT01002309">
    <property type="protein sequence ID" value="OVA08667.1"/>
    <property type="molecule type" value="Genomic_DNA"/>
</dbReference>
<comment type="caution">
    <text evidence="1">The sequence shown here is derived from an EMBL/GenBank/DDBJ whole genome shotgun (WGS) entry which is preliminary data.</text>
</comment>
<dbReference type="AlphaFoldDB" id="A0A200QE42"/>
<keyword evidence="2" id="KW-1185">Reference proteome</keyword>
<organism evidence="1 2">
    <name type="scientific">Macleaya cordata</name>
    <name type="common">Five-seeded plume-poppy</name>
    <name type="synonym">Bocconia cordata</name>
    <dbReference type="NCBI Taxonomy" id="56857"/>
    <lineage>
        <taxon>Eukaryota</taxon>
        <taxon>Viridiplantae</taxon>
        <taxon>Streptophyta</taxon>
        <taxon>Embryophyta</taxon>
        <taxon>Tracheophyta</taxon>
        <taxon>Spermatophyta</taxon>
        <taxon>Magnoliopsida</taxon>
        <taxon>Ranunculales</taxon>
        <taxon>Papaveraceae</taxon>
        <taxon>Papaveroideae</taxon>
        <taxon>Macleaya</taxon>
    </lineage>
</organism>
<reference evidence="1 2" key="1">
    <citation type="journal article" date="2017" name="Mol. Plant">
        <title>The Genome of Medicinal Plant Macleaya cordata Provides New Insights into Benzylisoquinoline Alkaloids Metabolism.</title>
        <authorList>
            <person name="Liu X."/>
            <person name="Liu Y."/>
            <person name="Huang P."/>
            <person name="Ma Y."/>
            <person name="Qing Z."/>
            <person name="Tang Q."/>
            <person name="Cao H."/>
            <person name="Cheng P."/>
            <person name="Zheng Y."/>
            <person name="Yuan Z."/>
            <person name="Zhou Y."/>
            <person name="Liu J."/>
            <person name="Tang Z."/>
            <person name="Zhuo Y."/>
            <person name="Zhang Y."/>
            <person name="Yu L."/>
            <person name="Huang J."/>
            <person name="Yang P."/>
            <person name="Peng Q."/>
            <person name="Zhang J."/>
            <person name="Jiang W."/>
            <person name="Zhang Z."/>
            <person name="Lin K."/>
            <person name="Ro D.K."/>
            <person name="Chen X."/>
            <person name="Xiong X."/>
            <person name="Shang Y."/>
            <person name="Huang S."/>
            <person name="Zeng J."/>
        </authorList>
    </citation>
    <scope>NUCLEOTIDE SEQUENCE [LARGE SCALE GENOMIC DNA]</scope>
    <source>
        <strain evidence="2">cv. BLH2017</strain>
        <tissue evidence="1">Root</tissue>
    </source>
</reference>